<evidence type="ECO:0000313" key="1">
    <source>
        <dbReference type="EMBL" id="ADB59743.1"/>
    </source>
</evidence>
<dbReference type="AlphaFoldDB" id="D2RXQ9"/>
<dbReference type="STRING" id="543526.Htur_0848"/>
<dbReference type="KEGG" id="htu:Htur_0848"/>
<proteinExistence type="predicted"/>
<organism evidence="1 2">
    <name type="scientific">Haloterrigena turkmenica (strain ATCC 51198 / DSM 5511 / JCM 9101 / NCIMB 13204 / VKM B-1734 / 4k)</name>
    <name type="common">Halococcus turkmenicus</name>
    <dbReference type="NCBI Taxonomy" id="543526"/>
    <lineage>
        <taxon>Archaea</taxon>
        <taxon>Methanobacteriati</taxon>
        <taxon>Methanobacteriota</taxon>
        <taxon>Stenosarchaea group</taxon>
        <taxon>Halobacteria</taxon>
        <taxon>Halobacteriales</taxon>
        <taxon>Natrialbaceae</taxon>
        <taxon>Haloterrigena</taxon>
    </lineage>
</organism>
<evidence type="ECO:0000313" key="2">
    <source>
        <dbReference type="Proteomes" id="UP000001903"/>
    </source>
</evidence>
<dbReference type="Proteomes" id="UP000001903">
    <property type="component" value="Chromosome"/>
</dbReference>
<dbReference type="HOGENOM" id="CLU_3194428_0_0_2"/>
<dbReference type="EMBL" id="CP001860">
    <property type="protein sequence ID" value="ADB59743.1"/>
    <property type="molecule type" value="Genomic_DNA"/>
</dbReference>
<sequence>MGVIGTHPAHTIMSKPSYYPCIGDLRDEVDAGEPIYTARSDRYRK</sequence>
<name>D2RXQ9_HALTV</name>
<keyword evidence="2" id="KW-1185">Reference proteome</keyword>
<accession>D2RXQ9</accession>
<protein>
    <submittedName>
        <fullName evidence="1">Uncharacterized protein</fullName>
    </submittedName>
</protein>
<reference evidence="1 2" key="1">
    <citation type="journal article" date="2010" name="Stand. Genomic Sci.">
        <title>Complete genome sequence of Haloterrigena turkmenica type strain (4k).</title>
        <authorList>
            <person name="Saunders E."/>
            <person name="Tindall B.J."/>
            <person name="Fahnrich R."/>
            <person name="Lapidus A."/>
            <person name="Copeland A."/>
            <person name="Del Rio T.G."/>
            <person name="Lucas S."/>
            <person name="Chen F."/>
            <person name="Tice H."/>
            <person name="Cheng J.F."/>
            <person name="Han C."/>
            <person name="Detter J.C."/>
            <person name="Bruce D."/>
            <person name="Goodwin L."/>
            <person name="Chain P."/>
            <person name="Pitluck S."/>
            <person name="Pati A."/>
            <person name="Ivanova N."/>
            <person name="Mavromatis K."/>
            <person name="Chen A."/>
            <person name="Palaniappan K."/>
            <person name="Land M."/>
            <person name="Hauser L."/>
            <person name="Chang Y.J."/>
            <person name="Jeffries C.D."/>
            <person name="Brettin T."/>
            <person name="Rohde M."/>
            <person name="Goker M."/>
            <person name="Bristow J."/>
            <person name="Eisen J.A."/>
            <person name="Markowitz V."/>
            <person name="Hugenholtz P."/>
            <person name="Klenk H.P."/>
            <person name="Kyrpides N.C."/>
        </authorList>
    </citation>
    <scope>NUCLEOTIDE SEQUENCE [LARGE SCALE GENOMIC DNA]</scope>
    <source>
        <strain evidence="2">ATCC 51198 / DSM 5511 / JCM 9101 / NCIMB 13204 / VKM B-1734 / 4k</strain>
    </source>
</reference>
<gene>
    <name evidence="1" type="ordered locus">Htur_0848</name>
</gene>